<evidence type="ECO:0000259" key="8">
    <source>
        <dbReference type="PROSITE" id="PS50893"/>
    </source>
</evidence>
<reference evidence="9 10" key="1">
    <citation type="submission" date="2017-07" db="EMBL/GenBank/DDBJ databases">
        <title>Draft Genome Sequences of Select Purple Nonsulfur Bacteria.</title>
        <authorList>
            <person name="Lasarre B."/>
            <person name="Mckinlay J.B."/>
        </authorList>
    </citation>
    <scope>NUCLEOTIDE SEQUENCE [LARGE SCALE GENOMIC DNA]</scope>
    <source>
        <strain evidence="9 10">DSM 11907</strain>
    </source>
</reference>
<sequence>MLRLDHATVTYANGLTALHPTSLAFRPGEFTVLLGASGAGKSTLLRCLNGLVTPTAGDVIADGLGSIVSDRRARRRHRRRTGMVFQQHHLIGRLSALDNVLTGRLAAHGFFRSLFPLPRADRRLALAALDRVGILDRALERADRLSGGQQQRVGIARAMAQEPTLVLADEPVASLDPGSAERVLGDLHRICREDGITAIVSLHQVALARRFADRVIALSHGRVVHDGRPEQLGARLLDVIYDTPPADTPPVPLVAAAE</sequence>
<feature type="domain" description="ABC transporter" evidence="8">
    <location>
        <begin position="2"/>
        <end position="245"/>
    </location>
</feature>
<comment type="caution">
    <text evidence="9">The sequence shown here is derived from an EMBL/GenBank/DDBJ whole genome shotgun (WGS) entry which is preliminary data.</text>
</comment>
<dbReference type="Proteomes" id="UP000248863">
    <property type="component" value="Unassembled WGS sequence"/>
</dbReference>
<evidence type="ECO:0000313" key="9">
    <source>
        <dbReference type="EMBL" id="RAI32822.1"/>
    </source>
</evidence>
<dbReference type="InterPro" id="IPR003439">
    <property type="entry name" value="ABC_transporter-like_ATP-bd"/>
</dbReference>
<dbReference type="GO" id="GO:0005524">
    <property type="term" value="F:ATP binding"/>
    <property type="evidence" value="ECO:0007669"/>
    <property type="project" value="UniProtKB-KW"/>
</dbReference>
<keyword evidence="6" id="KW-1278">Translocase</keyword>
<dbReference type="InterPro" id="IPR050086">
    <property type="entry name" value="MetN_ABC_transporter-like"/>
</dbReference>
<evidence type="ECO:0000313" key="10">
    <source>
        <dbReference type="Proteomes" id="UP000248863"/>
    </source>
</evidence>
<gene>
    <name evidence="9" type="primary">phnC</name>
    <name evidence="9" type="ORF">CH338_23555</name>
</gene>
<comment type="similarity">
    <text evidence="1">Belongs to the ABC transporter superfamily.</text>
</comment>
<evidence type="ECO:0000256" key="5">
    <source>
        <dbReference type="ARBA" id="ARBA00022840"/>
    </source>
</evidence>
<dbReference type="GO" id="GO:0016020">
    <property type="term" value="C:membrane"/>
    <property type="evidence" value="ECO:0007669"/>
    <property type="project" value="InterPro"/>
</dbReference>
<dbReference type="PANTHER" id="PTHR43166">
    <property type="entry name" value="AMINO ACID IMPORT ATP-BINDING PROTEIN"/>
    <property type="match status" value="1"/>
</dbReference>
<dbReference type="GO" id="GO:0015416">
    <property type="term" value="F:ABC-type phosphonate transporter activity"/>
    <property type="evidence" value="ECO:0007669"/>
    <property type="project" value="InterPro"/>
</dbReference>
<accession>A0A327K616</accession>
<dbReference type="Pfam" id="PF00005">
    <property type="entry name" value="ABC_tran"/>
    <property type="match status" value="1"/>
</dbReference>
<dbReference type="PANTHER" id="PTHR43166:SF6">
    <property type="entry name" value="PHOSPHONATES IMPORT ATP-BINDING PROTEIN PHNC"/>
    <property type="match status" value="1"/>
</dbReference>
<evidence type="ECO:0000256" key="4">
    <source>
        <dbReference type="ARBA" id="ARBA00022741"/>
    </source>
</evidence>
<dbReference type="SUPFAM" id="SSF52540">
    <property type="entry name" value="P-loop containing nucleoside triphosphate hydrolases"/>
    <property type="match status" value="1"/>
</dbReference>
<dbReference type="SMART" id="SM00382">
    <property type="entry name" value="AAA"/>
    <property type="match status" value="1"/>
</dbReference>
<dbReference type="OrthoDB" id="9802264at2"/>
<keyword evidence="2" id="KW-0813">Transport</keyword>
<dbReference type="EMBL" id="NPEU01000400">
    <property type="protein sequence ID" value="RAI32822.1"/>
    <property type="molecule type" value="Genomic_DNA"/>
</dbReference>
<organism evidence="9 10">
    <name type="scientific">Rhodoplanes elegans</name>
    <dbReference type="NCBI Taxonomy" id="29408"/>
    <lineage>
        <taxon>Bacteria</taxon>
        <taxon>Pseudomonadati</taxon>
        <taxon>Pseudomonadota</taxon>
        <taxon>Alphaproteobacteria</taxon>
        <taxon>Hyphomicrobiales</taxon>
        <taxon>Nitrobacteraceae</taxon>
        <taxon>Rhodoplanes</taxon>
    </lineage>
</organism>
<dbReference type="GO" id="GO:0016887">
    <property type="term" value="F:ATP hydrolysis activity"/>
    <property type="evidence" value="ECO:0007669"/>
    <property type="project" value="InterPro"/>
</dbReference>
<dbReference type="PROSITE" id="PS50893">
    <property type="entry name" value="ABC_TRANSPORTER_2"/>
    <property type="match status" value="1"/>
</dbReference>
<dbReference type="Gene3D" id="3.40.50.300">
    <property type="entry name" value="P-loop containing nucleotide triphosphate hydrolases"/>
    <property type="match status" value="1"/>
</dbReference>
<dbReference type="InterPro" id="IPR003593">
    <property type="entry name" value="AAA+_ATPase"/>
</dbReference>
<evidence type="ECO:0000256" key="6">
    <source>
        <dbReference type="ARBA" id="ARBA00022967"/>
    </source>
</evidence>
<dbReference type="InterPro" id="IPR012693">
    <property type="entry name" value="ABC_transpr_PhnC"/>
</dbReference>
<dbReference type="InterPro" id="IPR027417">
    <property type="entry name" value="P-loop_NTPase"/>
</dbReference>
<dbReference type="NCBIfam" id="TIGR02315">
    <property type="entry name" value="ABC_phnC"/>
    <property type="match status" value="1"/>
</dbReference>
<protein>
    <submittedName>
        <fullName evidence="9">Phosphonate ABC transporter ATP-binding protein</fullName>
    </submittedName>
</protein>
<keyword evidence="4" id="KW-0547">Nucleotide-binding</keyword>
<dbReference type="InterPro" id="IPR017871">
    <property type="entry name" value="ABC_transporter-like_CS"/>
</dbReference>
<dbReference type="RefSeq" id="WP_111359518.1">
    <property type="nucleotide sequence ID" value="NZ_NHSK01000200.1"/>
</dbReference>
<dbReference type="CDD" id="cd03256">
    <property type="entry name" value="ABC_PhnC_transporter"/>
    <property type="match status" value="1"/>
</dbReference>
<evidence type="ECO:0000256" key="2">
    <source>
        <dbReference type="ARBA" id="ARBA00022448"/>
    </source>
</evidence>
<keyword evidence="10" id="KW-1185">Reference proteome</keyword>
<dbReference type="AlphaFoldDB" id="A0A327K616"/>
<name>A0A327K616_9BRAD</name>
<evidence type="ECO:0000256" key="3">
    <source>
        <dbReference type="ARBA" id="ARBA00022475"/>
    </source>
</evidence>
<evidence type="ECO:0000256" key="1">
    <source>
        <dbReference type="ARBA" id="ARBA00005417"/>
    </source>
</evidence>
<keyword evidence="3" id="KW-1003">Cell membrane</keyword>
<evidence type="ECO:0000256" key="7">
    <source>
        <dbReference type="ARBA" id="ARBA00023136"/>
    </source>
</evidence>
<proteinExistence type="inferred from homology"/>
<dbReference type="PROSITE" id="PS00211">
    <property type="entry name" value="ABC_TRANSPORTER_1"/>
    <property type="match status" value="1"/>
</dbReference>
<keyword evidence="7" id="KW-0472">Membrane</keyword>
<keyword evidence="5 9" id="KW-0067">ATP-binding</keyword>